<dbReference type="FunFam" id="2.40.50.140:FF:000023">
    <property type="entry name" value="Polyribonucleotide nucleotidyltransferase"/>
    <property type="match status" value="1"/>
</dbReference>
<dbReference type="CDD" id="cd11364">
    <property type="entry name" value="RNase_PH_PNPase_2"/>
    <property type="match status" value="1"/>
</dbReference>
<dbReference type="SUPFAM" id="SSF54791">
    <property type="entry name" value="Eukaryotic type KH-domain (KH-domain type I)"/>
    <property type="match status" value="1"/>
</dbReference>
<evidence type="ECO:0000256" key="8">
    <source>
        <dbReference type="ARBA" id="ARBA00022884"/>
    </source>
</evidence>
<dbReference type="Gene3D" id="2.40.50.140">
    <property type="entry name" value="Nucleic acid-binding proteins"/>
    <property type="match status" value="1"/>
</dbReference>
<dbReference type="InterPro" id="IPR036345">
    <property type="entry name" value="ExoRNase_PH_dom2_sf"/>
</dbReference>
<dbReference type="AlphaFoldDB" id="A0A0G0Z8H1"/>
<dbReference type="HAMAP" id="MF_01595">
    <property type="entry name" value="PNPase"/>
    <property type="match status" value="1"/>
</dbReference>
<dbReference type="InterPro" id="IPR020568">
    <property type="entry name" value="Ribosomal_Su5_D2-typ_SF"/>
</dbReference>
<dbReference type="Pfam" id="PF00013">
    <property type="entry name" value="KH_1"/>
    <property type="match status" value="1"/>
</dbReference>
<dbReference type="InterPro" id="IPR015847">
    <property type="entry name" value="ExoRNase_PH_dom2"/>
</dbReference>
<dbReference type="GO" id="GO:0006402">
    <property type="term" value="P:mRNA catabolic process"/>
    <property type="evidence" value="ECO:0007669"/>
    <property type="project" value="UniProtKB-UniRule"/>
</dbReference>
<dbReference type="InterPro" id="IPR036456">
    <property type="entry name" value="PNPase_PH_RNA-bd_sf"/>
</dbReference>
<dbReference type="GO" id="GO:0000175">
    <property type="term" value="F:3'-5'-RNA exonuclease activity"/>
    <property type="evidence" value="ECO:0007669"/>
    <property type="project" value="TreeGrafter"/>
</dbReference>
<evidence type="ECO:0000256" key="7">
    <source>
        <dbReference type="ARBA" id="ARBA00022842"/>
    </source>
</evidence>
<dbReference type="GO" id="GO:0004654">
    <property type="term" value="F:polyribonucleotide nucleotidyltransferase activity"/>
    <property type="evidence" value="ECO:0007669"/>
    <property type="project" value="UniProtKB-UniRule"/>
</dbReference>
<dbReference type="FunFam" id="3.30.1370.10:FF:000001">
    <property type="entry name" value="Polyribonucleotide nucleotidyltransferase"/>
    <property type="match status" value="1"/>
</dbReference>
<feature type="domain" description="S1 motif" evidence="10">
    <location>
        <begin position="629"/>
        <end position="697"/>
    </location>
</feature>
<dbReference type="FunFam" id="3.30.230.70:FF:000001">
    <property type="entry name" value="Polyribonucleotide nucleotidyltransferase"/>
    <property type="match status" value="1"/>
</dbReference>
<dbReference type="CDD" id="cd04472">
    <property type="entry name" value="S1_PNPase"/>
    <property type="match status" value="1"/>
</dbReference>
<dbReference type="Pfam" id="PF00575">
    <property type="entry name" value="S1"/>
    <property type="match status" value="1"/>
</dbReference>
<dbReference type="CDD" id="cd11363">
    <property type="entry name" value="RNase_PH_PNPase_1"/>
    <property type="match status" value="1"/>
</dbReference>
<dbReference type="PROSITE" id="PS50126">
    <property type="entry name" value="S1"/>
    <property type="match status" value="1"/>
</dbReference>
<comment type="cofactor">
    <cofactor evidence="9">
        <name>Mg(2+)</name>
        <dbReference type="ChEBI" id="CHEBI:18420"/>
    </cofactor>
</comment>
<proteinExistence type="inferred from homology"/>
<dbReference type="Gene3D" id="3.30.230.70">
    <property type="entry name" value="GHMP Kinase, N-terminal domain"/>
    <property type="match status" value="2"/>
</dbReference>
<comment type="caution">
    <text evidence="11">The sequence shown here is derived from an EMBL/GenBank/DDBJ whole genome shotgun (WGS) entry which is preliminary data.</text>
</comment>
<dbReference type="SUPFAM" id="SSF46915">
    <property type="entry name" value="Polynucleotide phosphorylase/guanosine pentaphosphate synthase (PNPase/GPSI), domain 3"/>
    <property type="match status" value="1"/>
</dbReference>
<evidence type="ECO:0000256" key="1">
    <source>
        <dbReference type="ARBA" id="ARBA00004496"/>
    </source>
</evidence>
<dbReference type="InterPro" id="IPR004088">
    <property type="entry name" value="KH_dom_type_1"/>
</dbReference>
<dbReference type="EMBL" id="LCBL01000002">
    <property type="protein sequence ID" value="KKS09348.1"/>
    <property type="molecule type" value="Genomic_DNA"/>
</dbReference>
<organism evidence="11 12">
    <name type="scientific">candidate division CPR2 bacterium GW2011_GWC1_41_48</name>
    <dbReference type="NCBI Taxonomy" id="1618344"/>
    <lineage>
        <taxon>Bacteria</taxon>
        <taxon>Bacteria division CPR2</taxon>
    </lineage>
</organism>
<name>A0A0G0Z8H1_UNCC2</name>
<dbReference type="PROSITE" id="PS50084">
    <property type="entry name" value="KH_TYPE_1"/>
    <property type="match status" value="1"/>
</dbReference>
<dbReference type="SUPFAM" id="SSF55666">
    <property type="entry name" value="Ribonuclease PH domain 2-like"/>
    <property type="match status" value="2"/>
</dbReference>
<dbReference type="Pfam" id="PF03725">
    <property type="entry name" value="RNase_PH_C"/>
    <property type="match status" value="1"/>
</dbReference>
<keyword evidence="4 9" id="KW-0808">Transferase</keyword>
<dbReference type="SUPFAM" id="SSF50249">
    <property type="entry name" value="Nucleic acid-binding proteins"/>
    <property type="match status" value="1"/>
</dbReference>
<evidence type="ECO:0000256" key="5">
    <source>
        <dbReference type="ARBA" id="ARBA00022695"/>
    </source>
</evidence>
<accession>A0A0G0Z8H1</accession>
<dbReference type="InterPro" id="IPR012340">
    <property type="entry name" value="NA-bd_OB-fold"/>
</dbReference>
<feature type="binding site" evidence="9">
    <location>
        <position position="493"/>
    </location>
    <ligand>
        <name>Mg(2+)</name>
        <dbReference type="ChEBI" id="CHEBI:18420"/>
    </ligand>
</feature>
<dbReference type="Proteomes" id="UP000033869">
    <property type="component" value="Unassembled WGS sequence"/>
</dbReference>
<dbReference type="PIRSF" id="PIRSF005499">
    <property type="entry name" value="PNPase"/>
    <property type="match status" value="1"/>
</dbReference>
<dbReference type="PATRIC" id="fig|1618344.3.peg.459"/>
<evidence type="ECO:0000259" key="10">
    <source>
        <dbReference type="PROSITE" id="PS50126"/>
    </source>
</evidence>
<keyword evidence="6 9" id="KW-0479">Metal-binding</keyword>
<dbReference type="InterPro" id="IPR012162">
    <property type="entry name" value="PNPase"/>
</dbReference>
<dbReference type="InterPro" id="IPR004087">
    <property type="entry name" value="KH_dom"/>
</dbReference>
<dbReference type="GO" id="GO:0006396">
    <property type="term" value="P:RNA processing"/>
    <property type="evidence" value="ECO:0007669"/>
    <property type="project" value="InterPro"/>
</dbReference>
<evidence type="ECO:0000256" key="2">
    <source>
        <dbReference type="ARBA" id="ARBA00007404"/>
    </source>
</evidence>
<dbReference type="EC" id="2.7.7.8" evidence="9"/>
<dbReference type="PANTHER" id="PTHR11252:SF0">
    <property type="entry name" value="POLYRIBONUCLEOTIDE NUCLEOTIDYLTRANSFERASE 1, MITOCHONDRIAL"/>
    <property type="match status" value="1"/>
</dbReference>
<dbReference type="InterPro" id="IPR036612">
    <property type="entry name" value="KH_dom_type_1_sf"/>
</dbReference>
<dbReference type="Pfam" id="PF01138">
    <property type="entry name" value="RNase_PH"/>
    <property type="match status" value="2"/>
</dbReference>
<dbReference type="CDD" id="cd02393">
    <property type="entry name" value="KH-I_PNPase"/>
    <property type="match status" value="1"/>
</dbReference>
<dbReference type="PANTHER" id="PTHR11252">
    <property type="entry name" value="POLYRIBONUCLEOTIDE NUCLEOTIDYLTRANSFERASE"/>
    <property type="match status" value="1"/>
</dbReference>
<evidence type="ECO:0000313" key="12">
    <source>
        <dbReference type="Proteomes" id="UP000033869"/>
    </source>
</evidence>
<dbReference type="InterPro" id="IPR027408">
    <property type="entry name" value="PNPase/RNase_PH_dom_sf"/>
</dbReference>
<dbReference type="InterPro" id="IPR003029">
    <property type="entry name" value="S1_domain"/>
</dbReference>
<evidence type="ECO:0000256" key="4">
    <source>
        <dbReference type="ARBA" id="ARBA00022679"/>
    </source>
</evidence>
<keyword evidence="3 9" id="KW-0963">Cytoplasm</keyword>
<dbReference type="FunFam" id="3.30.230.70:FF:000002">
    <property type="entry name" value="Polyribonucleotide nucleotidyltransferase"/>
    <property type="match status" value="1"/>
</dbReference>
<sequence length="705" mass="76741">MDSIVKGDKVFETELAGKKLIIETGNFAMQASGAVMLTYGDTVLMATAVVSDLTREGMDYFPLMVEFLDKTYAAGKISGSRFIKREGRPSEEAVLTSRLIDRPIRPLFPKGYRNDVQVIVTPLSFDKENDPDFLGIIAASAALSISGAPFEGPIAASRIGIIDGKLALNPTISEMENSTLDLVVAGTKDGIIMVESAAKEIPEDQMVEAMAMALKGMQPAIELQQKMAKELGKKPKEFELFTVSKDAVSAVEKFLHGKLGKDIIHADEIQREGALADLESQVFEDLKDSYEEAEISEAFNKAIDMELRQAIIERGERPDGRKPNEIRKITSQVGLLPRTHGSALFTRGLTQALSICTLAGPGMAQIIDTMFESGEKRFMHHYNFPPYSVGESKPLRGVGRREIGHGNIAERSLEAVLPDQEDFPYTIRVVSEILSSNGSTSMAGTCGTTLALMDAGVPIKSPVAGIAMGLMTKQKDGKIEKYVVLSDIRDVEDFAGDMDFKVTGTESGITGLQMDMKINGVSADILKEALNQAKEGRLFILGKMTEAILKPREEISKYAPRVYTIQIKPEKIKDVIGKGGETINKIIAQTGVEIDIQDTGQINISAVEAEAAKEAIKIIEGIVKEPEIGTVYQGTVKRVEAFGAFVEILPGKEGLVHVSQISPERVEKVSDVLKVGDVIPVKLTEIDHQGRLNLSRKAALKKDEK</sequence>
<dbReference type="GO" id="GO:0003723">
    <property type="term" value="F:RNA binding"/>
    <property type="evidence" value="ECO:0007669"/>
    <property type="project" value="UniProtKB-UniRule"/>
</dbReference>
<dbReference type="SMART" id="SM00322">
    <property type="entry name" value="KH"/>
    <property type="match status" value="1"/>
</dbReference>
<evidence type="ECO:0000256" key="3">
    <source>
        <dbReference type="ARBA" id="ARBA00022490"/>
    </source>
</evidence>
<evidence type="ECO:0000313" key="11">
    <source>
        <dbReference type="EMBL" id="KKS09348.1"/>
    </source>
</evidence>
<comment type="function">
    <text evidence="9">Involved in mRNA degradation. Catalyzes the phosphorolysis of single-stranded polyribonucleotides processively in the 3'- to 5'-direction.</text>
</comment>
<reference evidence="11 12" key="1">
    <citation type="journal article" date="2015" name="Nature">
        <title>rRNA introns, odd ribosomes, and small enigmatic genomes across a large radiation of phyla.</title>
        <authorList>
            <person name="Brown C.T."/>
            <person name="Hug L.A."/>
            <person name="Thomas B.C."/>
            <person name="Sharon I."/>
            <person name="Castelle C.J."/>
            <person name="Singh A."/>
            <person name="Wilkins M.J."/>
            <person name="Williams K.H."/>
            <person name="Banfield J.F."/>
        </authorList>
    </citation>
    <scope>NUCLEOTIDE SEQUENCE [LARGE SCALE GENOMIC DNA]</scope>
</reference>
<feature type="binding site" evidence="9">
    <location>
        <position position="499"/>
    </location>
    <ligand>
        <name>Mg(2+)</name>
        <dbReference type="ChEBI" id="CHEBI:18420"/>
    </ligand>
</feature>
<dbReference type="NCBIfam" id="NF008805">
    <property type="entry name" value="PRK11824.1"/>
    <property type="match status" value="1"/>
</dbReference>
<dbReference type="InterPro" id="IPR001247">
    <property type="entry name" value="ExoRNase_PH_dom1"/>
</dbReference>
<keyword evidence="5 9" id="KW-0548">Nucleotidyltransferase</keyword>
<dbReference type="SMART" id="SM00316">
    <property type="entry name" value="S1"/>
    <property type="match status" value="1"/>
</dbReference>
<dbReference type="NCBIfam" id="TIGR03591">
    <property type="entry name" value="polynuc_phos"/>
    <property type="match status" value="1"/>
</dbReference>
<comment type="similarity">
    <text evidence="2 9">Belongs to the polyribonucleotide nucleotidyltransferase family.</text>
</comment>
<keyword evidence="7 9" id="KW-0460">Magnesium</keyword>
<protein>
    <recommendedName>
        <fullName evidence="9">Polyribonucleotide nucleotidyltransferase</fullName>
        <ecNumber evidence="9">2.7.7.8</ecNumber>
    </recommendedName>
    <alternativeName>
        <fullName evidence="9">Polynucleotide phosphorylase</fullName>
        <shortName evidence="9">PNPase</shortName>
    </alternativeName>
</protein>
<comment type="catalytic activity">
    <reaction evidence="9">
        <text>RNA(n+1) + phosphate = RNA(n) + a ribonucleoside 5'-diphosphate</text>
        <dbReference type="Rhea" id="RHEA:22096"/>
        <dbReference type="Rhea" id="RHEA-COMP:14527"/>
        <dbReference type="Rhea" id="RHEA-COMP:17342"/>
        <dbReference type="ChEBI" id="CHEBI:43474"/>
        <dbReference type="ChEBI" id="CHEBI:57930"/>
        <dbReference type="ChEBI" id="CHEBI:140395"/>
        <dbReference type="EC" id="2.7.7.8"/>
    </reaction>
</comment>
<dbReference type="SUPFAM" id="SSF54211">
    <property type="entry name" value="Ribosomal protein S5 domain 2-like"/>
    <property type="match status" value="2"/>
</dbReference>
<evidence type="ECO:0000256" key="9">
    <source>
        <dbReference type="HAMAP-Rule" id="MF_01595"/>
    </source>
</evidence>
<dbReference type="GO" id="GO:0000287">
    <property type="term" value="F:magnesium ion binding"/>
    <property type="evidence" value="ECO:0007669"/>
    <property type="project" value="UniProtKB-UniRule"/>
</dbReference>
<keyword evidence="8 9" id="KW-0694">RNA-binding</keyword>
<comment type="subcellular location">
    <subcellularLocation>
        <location evidence="1 9">Cytoplasm</location>
    </subcellularLocation>
</comment>
<dbReference type="GO" id="GO:0005829">
    <property type="term" value="C:cytosol"/>
    <property type="evidence" value="ECO:0007669"/>
    <property type="project" value="TreeGrafter"/>
</dbReference>
<evidence type="ECO:0000256" key="6">
    <source>
        <dbReference type="ARBA" id="ARBA00022723"/>
    </source>
</evidence>
<gene>
    <name evidence="9" type="primary">pnp</name>
    <name evidence="11" type="ORF">UU65_C0002G0126</name>
</gene>
<dbReference type="Gene3D" id="3.30.1370.10">
    <property type="entry name" value="K Homology domain, type 1"/>
    <property type="match status" value="1"/>
</dbReference>